<keyword evidence="5" id="KW-0546">Nucleotide metabolism</keyword>
<keyword evidence="2" id="KW-0479">Metal-binding</keyword>
<comment type="cofactor">
    <cofactor evidence="1">
        <name>Zn(2+)</name>
        <dbReference type="ChEBI" id="CHEBI:29105"/>
    </cofactor>
</comment>
<dbReference type="InterPro" id="IPR032466">
    <property type="entry name" value="Metal_Hydrolase"/>
</dbReference>
<dbReference type="InterPro" id="IPR006330">
    <property type="entry name" value="Ado/ade_deaminase"/>
</dbReference>
<evidence type="ECO:0000256" key="1">
    <source>
        <dbReference type="ARBA" id="ARBA00001947"/>
    </source>
</evidence>
<evidence type="ECO:0000256" key="3">
    <source>
        <dbReference type="ARBA" id="ARBA00022801"/>
    </source>
</evidence>
<dbReference type="EMBL" id="UOEW01000259">
    <property type="protein sequence ID" value="VAW40179.1"/>
    <property type="molecule type" value="Genomic_DNA"/>
</dbReference>
<dbReference type="NCBIfam" id="TIGR01430">
    <property type="entry name" value="aden_deam"/>
    <property type="match status" value="1"/>
</dbReference>
<dbReference type="PANTHER" id="PTHR43114">
    <property type="entry name" value="ADENINE DEAMINASE"/>
    <property type="match status" value="1"/>
</dbReference>
<evidence type="ECO:0000256" key="2">
    <source>
        <dbReference type="ARBA" id="ARBA00022723"/>
    </source>
</evidence>
<evidence type="ECO:0000256" key="5">
    <source>
        <dbReference type="ARBA" id="ARBA00023080"/>
    </source>
</evidence>
<dbReference type="InterPro" id="IPR001365">
    <property type="entry name" value="A_deaminase_dom"/>
</dbReference>
<keyword evidence="4" id="KW-0862">Zinc</keyword>
<proteinExistence type="inferred from homology"/>
<dbReference type="PANTHER" id="PTHR43114:SF6">
    <property type="entry name" value="ADENINE DEAMINASE"/>
    <property type="match status" value="1"/>
</dbReference>
<sequence length="334" mass="37950">MREFIKNMPKVELHMHIEGSMDAKQLWQLAHKNNYELKYKNIEELKQAYKFNNLTEFIDMYMLGTKVIQSEQDLYDVCMNYFKQCVQQNIRHTEVHCDIRTYIDYGYPAEFVINALHGAFMDAKSNYGISGGFMPCFIRHLGNKVAQEDLELMLPFKDKILAIGLSAVELGFPPSLFKDTFKKVHDAGINVIAHAGEEAPAEYIWSAIKDIHVDRIDHGIRCLEDDNLVAYLGATQIPLTVCPYSNVALKIYANISQHVLPLMLDAGLNVSIHSDDPAHFNANLTKNIVGIVENTSITQTQVIQMAHNAINGSFADKDRKNELTIELNQYVNSH</sequence>
<name>A0A3B0VTJ5_9ZZZZ</name>
<reference evidence="7" key="1">
    <citation type="submission" date="2018-06" db="EMBL/GenBank/DDBJ databases">
        <authorList>
            <person name="Zhirakovskaya E."/>
        </authorList>
    </citation>
    <scope>NUCLEOTIDE SEQUENCE</scope>
</reference>
<evidence type="ECO:0000313" key="7">
    <source>
        <dbReference type="EMBL" id="VAW40179.1"/>
    </source>
</evidence>
<feature type="domain" description="Adenosine deaminase" evidence="6">
    <location>
        <begin position="9"/>
        <end position="328"/>
    </location>
</feature>
<dbReference type="SUPFAM" id="SSF51556">
    <property type="entry name" value="Metallo-dependent hydrolases"/>
    <property type="match status" value="1"/>
</dbReference>
<dbReference type="GO" id="GO:0009117">
    <property type="term" value="P:nucleotide metabolic process"/>
    <property type="evidence" value="ECO:0007669"/>
    <property type="project" value="UniProtKB-KW"/>
</dbReference>
<dbReference type="HAMAP" id="MF_01962">
    <property type="entry name" value="Adenine_deaminase"/>
    <property type="match status" value="1"/>
</dbReference>
<evidence type="ECO:0000256" key="4">
    <source>
        <dbReference type="ARBA" id="ARBA00022833"/>
    </source>
</evidence>
<gene>
    <name evidence="7" type="ORF">MNBD_GAMMA01-2134</name>
</gene>
<dbReference type="Pfam" id="PF00962">
    <property type="entry name" value="A_deaminase"/>
    <property type="match status" value="1"/>
</dbReference>
<dbReference type="AlphaFoldDB" id="A0A3B0VTJ5"/>
<dbReference type="GO" id="GO:0043103">
    <property type="term" value="P:hypoxanthine salvage"/>
    <property type="evidence" value="ECO:0007669"/>
    <property type="project" value="TreeGrafter"/>
</dbReference>
<evidence type="ECO:0000259" key="6">
    <source>
        <dbReference type="Pfam" id="PF00962"/>
    </source>
</evidence>
<dbReference type="GO" id="GO:0046872">
    <property type="term" value="F:metal ion binding"/>
    <property type="evidence" value="ECO:0007669"/>
    <property type="project" value="UniProtKB-KW"/>
</dbReference>
<dbReference type="EC" id="3.5.4.4" evidence="7"/>
<organism evidence="7">
    <name type="scientific">hydrothermal vent metagenome</name>
    <dbReference type="NCBI Taxonomy" id="652676"/>
    <lineage>
        <taxon>unclassified sequences</taxon>
        <taxon>metagenomes</taxon>
        <taxon>ecological metagenomes</taxon>
    </lineage>
</organism>
<dbReference type="Gene3D" id="3.20.20.140">
    <property type="entry name" value="Metal-dependent hydrolases"/>
    <property type="match status" value="1"/>
</dbReference>
<dbReference type="GO" id="GO:0005829">
    <property type="term" value="C:cytosol"/>
    <property type="evidence" value="ECO:0007669"/>
    <property type="project" value="TreeGrafter"/>
</dbReference>
<keyword evidence="3 7" id="KW-0378">Hydrolase</keyword>
<dbReference type="InterPro" id="IPR028892">
    <property type="entry name" value="ADE"/>
</dbReference>
<dbReference type="GO" id="GO:0006146">
    <property type="term" value="P:adenine catabolic process"/>
    <property type="evidence" value="ECO:0007669"/>
    <property type="project" value="InterPro"/>
</dbReference>
<dbReference type="GO" id="GO:0000034">
    <property type="term" value="F:adenine deaminase activity"/>
    <property type="evidence" value="ECO:0007669"/>
    <property type="project" value="InterPro"/>
</dbReference>
<accession>A0A3B0VTJ5</accession>
<protein>
    <submittedName>
        <fullName evidence="7">Adenosine deaminase</fullName>
        <ecNumber evidence="7">3.5.4.4</ecNumber>
    </submittedName>
</protein>